<proteinExistence type="predicted"/>
<evidence type="ECO:0008006" key="4">
    <source>
        <dbReference type="Google" id="ProtNLM"/>
    </source>
</evidence>
<protein>
    <recommendedName>
        <fullName evidence="4">DUF2550 domain-containing protein</fullName>
    </recommendedName>
</protein>
<name>A0A1G7N6L4_PSEOR</name>
<dbReference type="Proteomes" id="UP000198967">
    <property type="component" value="Unassembled WGS sequence"/>
</dbReference>
<keyword evidence="1" id="KW-0812">Transmembrane</keyword>
<reference evidence="2 3" key="1">
    <citation type="submission" date="2016-10" db="EMBL/GenBank/DDBJ databases">
        <authorList>
            <person name="de Groot N.N."/>
        </authorList>
    </citation>
    <scope>NUCLEOTIDE SEQUENCE [LARGE SCALE GENOMIC DNA]</scope>
    <source>
        <strain evidence="2 3">CGMCC 4.3143</strain>
    </source>
</reference>
<evidence type="ECO:0000313" key="2">
    <source>
        <dbReference type="EMBL" id="SDF69683.1"/>
    </source>
</evidence>
<keyword evidence="1" id="KW-0472">Membrane</keyword>
<dbReference type="STRING" id="366584.SAMN05216377_106149"/>
<dbReference type="RefSeq" id="WP_237193030.1">
    <property type="nucleotide sequence ID" value="NZ_FNBE01000006.1"/>
</dbReference>
<evidence type="ECO:0000256" key="1">
    <source>
        <dbReference type="SAM" id="Phobius"/>
    </source>
</evidence>
<dbReference type="InterPro" id="IPR019675">
    <property type="entry name" value="DUF2550"/>
</dbReference>
<sequence length="141" mass="15708">MAETVAIIVGVVLVLVCLALGWLAVRRVRLMRGGGVDLCLRRRFAVTDWHFGVGRYRGDEFAWYRLTSFRVGPTVAIDRNDLEIVDRRAPLPGESFAIPYATSVIRCRDDAHEVELAMSADVLTGFLSWLEAAPPGYRQAS</sequence>
<organism evidence="2 3">
    <name type="scientific">Pseudonocardia oroxyli</name>
    <dbReference type="NCBI Taxonomy" id="366584"/>
    <lineage>
        <taxon>Bacteria</taxon>
        <taxon>Bacillati</taxon>
        <taxon>Actinomycetota</taxon>
        <taxon>Actinomycetes</taxon>
        <taxon>Pseudonocardiales</taxon>
        <taxon>Pseudonocardiaceae</taxon>
        <taxon>Pseudonocardia</taxon>
    </lineage>
</organism>
<dbReference type="EMBL" id="FNBE01000006">
    <property type="protein sequence ID" value="SDF69683.1"/>
    <property type="molecule type" value="Genomic_DNA"/>
</dbReference>
<keyword evidence="1" id="KW-1133">Transmembrane helix</keyword>
<keyword evidence="3" id="KW-1185">Reference proteome</keyword>
<accession>A0A1G7N6L4</accession>
<evidence type="ECO:0000313" key="3">
    <source>
        <dbReference type="Proteomes" id="UP000198967"/>
    </source>
</evidence>
<gene>
    <name evidence="2" type="ORF">SAMN05216377_106149</name>
</gene>
<dbReference type="Pfam" id="PF10739">
    <property type="entry name" value="DUF2550"/>
    <property type="match status" value="1"/>
</dbReference>
<feature type="transmembrane region" description="Helical" evidence="1">
    <location>
        <begin position="6"/>
        <end position="25"/>
    </location>
</feature>
<dbReference type="AlphaFoldDB" id="A0A1G7N6L4"/>